<dbReference type="AlphaFoldDB" id="A0A1J5EEE5"/>
<accession>A0A1J5EEE5</accession>
<dbReference type="PANTHER" id="PTHR48094">
    <property type="entry name" value="PROTEIN/NUCLEIC ACID DEGLYCASE DJ-1-RELATED"/>
    <property type="match status" value="1"/>
</dbReference>
<organism evidence="2 3">
    <name type="scientific">Candidatus Desantisbacteria bacterium CG2_30_40_21</name>
    <dbReference type="NCBI Taxonomy" id="1817895"/>
    <lineage>
        <taxon>Bacteria</taxon>
        <taxon>Candidatus Desantisiibacteriota</taxon>
    </lineage>
</organism>
<comment type="caution">
    <text evidence="2">The sequence shown here is derived from an EMBL/GenBank/DDBJ whole genome shotgun (WGS) entry which is preliminary data.</text>
</comment>
<evidence type="ECO:0000313" key="3">
    <source>
        <dbReference type="Proteomes" id="UP000183085"/>
    </source>
</evidence>
<protein>
    <recommendedName>
        <fullName evidence="1">DJ-1/PfpI domain-containing protein</fullName>
    </recommendedName>
</protein>
<dbReference type="EMBL" id="MNYI01000024">
    <property type="protein sequence ID" value="OIP43186.1"/>
    <property type="molecule type" value="Genomic_DNA"/>
</dbReference>
<proteinExistence type="predicted"/>
<gene>
    <name evidence="2" type="ORF">AUJ95_00905</name>
</gene>
<dbReference type="SUPFAM" id="SSF52317">
    <property type="entry name" value="Class I glutamine amidotransferase-like"/>
    <property type="match status" value="1"/>
</dbReference>
<dbReference type="InterPro" id="IPR050325">
    <property type="entry name" value="Prot/Nucl_acid_deglycase"/>
</dbReference>
<sequence length="174" mass="17891">MVSIAGKKVLFIIASNNFRDEEFFEPKQVIEAKGGIITIASSSLNISGGVRGATVKPDVLLSEAKAADYDAIVFVGGGGSSEYWDNHTAHQLAKESVALGKVVSAICIAPITLANAGLLNGKKATVFPSGTERLKAKGAIYTGAGVEVDGGIITANGPQSATKFGEAIVTALQR</sequence>
<dbReference type="CDD" id="cd03135">
    <property type="entry name" value="GATase1_DJ-1"/>
    <property type="match status" value="1"/>
</dbReference>
<name>A0A1J5EEE5_9BACT</name>
<reference evidence="2 3" key="1">
    <citation type="journal article" date="2016" name="Environ. Microbiol.">
        <title>Genomic resolution of a cold subsurface aquifer community provides metabolic insights for novel microbes adapted to high CO concentrations.</title>
        <authorList>
            <person name="Probst A.J."/>
            <person name="Castelle C.J."/>
            <person name="Singh A."/>
            <person name="Brown C.T."/>
            <person name="Anantharaman K."/>
            <person name="Sharon I."/>
            <person name="Hug L.A."/>
            <person name="Burstein D."/>
            <person name="Emerson J.B."/>
            <person name="Thomas B.C."/>
            <person name="Banfield J.F."/>
        </authorList>
    </citation>
    <scope>NUCLEOTIDE SEQUENCE [LARGE SCALE GENOMIC DNA]</scope>
    <source>
        <strain evidence="2">CG2_30_40_21</strain>
    </source>
</reference>
<dbReference type="PANTHER" id="PTHR48094:SF12">
    <property type="entry name" value="PARKINSON DISEASE PROTEIN 7 HOMOLOG"/>
    <property type="match status" value="1"/>
</dbReference>
<dbReference type="InterPro" id="IPR029062">
    <property type="entry name" value="Class_I_gatase-like"/>
</dbReference>
<dbReference type="Proteomes" id="UP000183085">
    <property type="component" value="Unassembled WGS sequence"/>
</dbReference>
<dbReference type="STRING" id="1817895.AUJ95_00905"/>
<dbReference type="InterPro" id="IPR002818">
    <property type="entry name" value="DJ-1/PfpI"/>
</dbReference>
<dbReference type="Gene3D" id="3.40.50.880">
    <property type="match status" value="1"/>
</dbReference>
<feature type="domain" description="DJ-1/PfpI" evidence="1">
    <location>
        <begin position="7"/>
        <end position="170"/>
    </location>
</feature>
<evidence type="ECO:0000313" key="2">
    <source>
        <dbReference type="EMBL" id="OIP43186.1"/>
    </source>
</evidence>
<evidence type="ECO:0000259" key="1">
    <source>
        <dbReference type="Pfam" id="PF01965"/>
    </source>
</evidence>
<dbReference type="GO" id="GO:0005737">
    <property type="term" value="C:cytoplasm"/>
    <property type="evidence" value="ECO:0007669"/>
    <property type="project" value="TreeGrafter"/>
</dbReference>
<dbReference type="Pfam" id="PF01965">
    <property type="entry name" value="DJ-1_PfpI"/>
    <property type="match status" value="1"/>
</dbReference>